<feature type="chain" id="PRO_5020327323" evidence="1">
    <location>
        <begin position="20"/>
        <end position="50"/>
    </location>
</feature>
<dbReference type="Proteomes" id="UP000298652">
    <property type="component" value="Chromosome 2"/>
</dbReference>
<sequence length="50" mass="5556">MPVCCSFICFALLLGGLWYVPSINERSSACKTHKCNLTSSIDRKSKMVCL</sequence>
<evidence type="ECO:0000313" key="2">
    <source>
        <dbReference type="EMBL" id="TKW36097.1"/>
    </source>
</evidence>
<evidence type="ECO:0000256" key="1">
    <source>
        <dbReference type="SAM" id="SignalP"/>
    </source>
</evidence>
<evidence type="ECO:0000313" key="3">
    <source>
        <dbReference type="Proteomes" id="UP000298652"/>
    </source>
</evidence>
<keyword evidence="1" id="KW-0732">Signal</keyword>
<dbReference type="AlphaFoldDB" id="A0A4U6WE05"/>
<proteinExistence type="predicted"/>
<dbReference type="Gramene" id="TKW36097">
    <property type="protein sequence ID" value="TKW36097"/>
    <property type="gene ID" value="SEVIR_2G418150v2"/>
</dbReference>
<reference evidence="2" key="1">
    <citation type="submission" date="2019-03" db="EMBL/GenBank/DDBJ databases">
        <title>WGS assembly of Setaria viridis.</title>
        <authorList>
            <person name="Huang P."/>
            <person name="Jenkins J."/>
            <person name="Grimwood J."/>
            <person name="Barry K."/>
            <person name="Healey A."/>
            <person name="Mamidi S."/>
            <person name="Sreedasyam A."/>
            <person name="Shu S."/>
            <person name="Feldman M."/>
            <person name="Wu J."/>
            <person name="Yu Y."/>
            <person name="Chen C."/>
            <person name="Johnson J."/>
            <person name="Rokhsar D."/>
            <person name="Baxter I."/>
            <person name="Schmutz J."/>
            <person name="Brutnell T."/>
            <person name="Kellogg E."/>
        </authorList>
    </citation>
    <scope>NUCLEOTIDE SEQUENCE [LARGE SCALE GENOMIC DNA]</scope>
</reference>
<accession>A0A4U6WE05</accession>
<keyword evidence="3" id="KW-1185">Reference proteome</keyword>
<feature type="signal peptide" evidence="1">
    <location>
        <begin position="1"/>
        <end position="19"/>
    </location>
</feature>
<protein>
    <submittedName>
        <fullName evidence="2">Uncharacterized protein</fullName>
    </submittedName>
</protein>
<name>A0A4U6WE05_SETVI</name>
<dbReference type="EMBL" id="CM016553">
    <property type="protein sequence ID" value="TKW36097.1"/>
    <property type="molecule type" value="Genomic_DNA"/>
</dbReference>
<gene>
    <name evidence="2" type="ORF">SEVIR_2G418150v2</name>
</gene>
<organism evidence="2 3">
    <name type="scientific">Setaria viridis</name>
    <name type="common">Green bristlegrass</name>
    <name type="synonym">Setaria italica subsp. viridis</name>
    <dbReference type="NCBI Taxonomy" id="4556"/>
    <lineage>
        <taxon>Eukaryota</taxon>
        <taxon>Viridiplantae</taxon>
        <taxon>Streptophyta</taxon>
        <taxon>Embryophyta</taxon>
        <taxon>Tracheophyta</taxon>
        <taxon>Spermatophyta</taxon>
        <taxon>Magnoliopsida</taxon>
        <taxon>Liliopsida</taxon>
        <taxon>Poales</taxon>
        <taxon>Poaceae</taxon>
        <taxon>PACMAD clade</taxon>
        <taxon>Panicoideae</taxon>
        <taxon>Panicodae</taxon>
        <taxon>Paniceae</taxon>
        <taxon>Cenchrinae</taxon>
        <taxon>Setaria</taxon>
    </lineage>
</organism>